<feature type="region of interest" description="Disordered" evidence="1">
    <location>
        <begin position="150"/>
        <end position="174"/>
    </location>
</feature>
<comment type="caution">
    <text evidence="2">The sequence shown here is derived from an EMBL/GenBank/DDBJ whole genome shotgun (WGS) entry which is preliminary data.</text>
</comment>
<organism evidence="2 3">
    <name type="scientific">Rhamnella rubrinervis</name>
    <dbReference type="NCBI Taxonomy" id="2594499"/>
    <lineage>
        <taxon>Eukaryota</taxon>
        <taxon>Viridiplantae</taxon>
        <taxon>Streptophyta</taxon>
        <taxon>Embryophyta</taxon>
        <taxon>Tracheophyta</taxon>
        <taxon>Spermatophyta</taxon>
        <taxon>Magnoliopsida</taxon>
        <taxon>eudicotyledons</taxon>
        <taxon>Gunneridae</taxon>
        <taxon>Pentapetalae</taxon>
        <taxon>rosids</taxon>
        <taxon>fabids</taxon>
        <taxon>Rosales</taxon>
        <taxon>Rhamnaceae</taxon>
        <taxon>rhamnoid group</taxon>
        <taxon>Rhamneae</taxon>
        <taxon>Rhamnella</taxon>
    </lineage>
</organism>
<protein>
    <submittedName>
        <fullName evidence="2">Uncharacterized protein</fullName>
    </submittedName>
</protein>
<keyword evidence="3" id="KW-1185">Reference proteome</keyword>
<feature type="region of interest" description="Disordered" evidence="1">
    <location>
        <begin position="100"/>
        <end position="122"/>
    </location>
</feature>
<accession>A0A8K0MM93</accession>
<dbReference type="EMBL" id="VOIH02000003">
    <property type="protein sequence ID" value="KAF3450650.1"/>
    <property type="molecule type" value="Genomic_DNA"/>
</dbReference>
<dbReference type="AlphaFoldDB" id="A0A8K0MM93"/>
<evidence type="ECO:0000256" key="1">
    <source>
        <dbReference type="SAM" id="MobiDB-lite"/>
    </source>
</evidence>
<proteinExistence type="predicted"/>
<feature type="compositionally biased region" description="Basic and acidic residues" evidence="1">
    <location>
        <begin position="150"/>
        <end position="166"/>
    </location>
</feature>
<sequence>MMSYCATTHRSLCSAAAAAPSDVTCNVSYGTSYFSKIVSVSLVCYFQPCFELMCTRTLRGETRLRPRLVGFQVRGGCIERVRKELASKLEEHDVFVRGCGRRRDEGKGGRTHHSGETRTLSHERMEATVAKVEVAVADVMERLDRVEQSMEGLEGRVDDQVEELHGNMRSTRQS</sequence>
<reference evidence="2" key="1">
    <citation type="submission" date="2020-03" db="EMBL/GenBank/DDBJ databases">
        <title>A high-quality chromosome-level genome assembly of a woody plant with both climbing and erect habits, Rhamnella rubrinervis.</title>
        <authorList>
            <person name="Lu Z."/>
            <person name="Yang Y."/>
            <person name="Zhu X."/>
            <person name="Sun Y."/>
        </authorList>
    </citation>
    <scope>NUCLEOTIDE SEQUENCE</scope>
    <source>
        <strain evidence="2">BYM</strain>
        <tissue evidence="2">Leaf</tissue>
    </source>
</reference>
<name>A0A8K0MM93_9ROSA</name>
<gene>
    <name evidence="2" type="ORF">FNV43_RR06739</name>
</gene>
<evidence type="ECO:0000313" key="3">
    <source>
        <dbReference type="Proteomes" id="UP000796880"/>
    </source>
</evidence>
<dbReference type="Proteomes" id="UP000796880">
    <property type="component" value="Unassembled WGS sequence"/>
</dbReference>
<evidence type="ECO:0000313" key="2">
    <source>
        <dbReference type="EMBL" id="KAF3450650.1"/>
    </source>
</evidence>